<dbReference type="STRING" id="6186.A0A183JP96"/>
<keyword evidence="1" id="KW-0862">Zinc</keyword>
<sequence>MEPVMEKLDIHSTSEAFKDYFERFEIWVMTKEDDEDVNIVAHFLTFIGKEAYSLLKILALPEKPISLPYTALKDLLLDYVKYTNFECGKGERFRKMIHGDTKNSTTLRHPNPVHTQSYADNSLRSCDAVHEDGHKFGQCLSCGKFHSFNSCKFRDSKCFKCGDVGHIQSVCNTTVHLTATNIKSCNSDSTESSIHDDHLSLST</sequence>
<keyword evidence="1" id="KW-0863">Zinc-finger</keyword>
<dbReference type="GO" id="GO:0008270">
    <property type="term" value="F:zinc ion binding"/>
    <property type="evidence" value="ECO:0007669"/>
    <property type="project" value="UniProtKB-KW"/>
</dbReference>
<evidence type="ECO:0000313" key="5">
    <source>
        <dbReference type="WBParaSite" id="SCUD_0000453301-mRNA-1"/>
    </source>
</evidence>
<feature type="domain" description="CCHC-type" evidence="2">
    <location>
        <begin position="157"/>
        <end position="171"/>
    </location>
</feature>
<accession>A0A183JP96</accession>
<dbReference type="WBParaSite" id="SCUD_0000453301-mRNA-1">
    <property type="protein sequence ID" value="SCUD_0000453301-mRNA-1"/>
    <property type="gene ID" value="SCUD_0000453301"/>
</dbReference>
<reference evidence="5" key="1">
    <citation type="submission" date="2016-06" db="UniProtKB">
        <authorList>
            <consortium name="WormBaseParasite"/>
        </authorList>
    </citation>
    <scope>IDENTIFICATION</scope>
</reference>
<protein>
    <submittedName>
        <fullName evidence="5">CCHC-type domain-containing protein</fullName>
    </submittedName>
</protein>
<keyword evidence="1" id="KW-0479">Metal-binding</keyword>
<keyword evidence="4" id="KW-1185">Reference proteome</keyword>
<gene>
    <name evidence="3" type="ORF">SCUD_LOCUS4533</name>
</gene>
<evidence type="ECO:0000313" key="3">
    <source>
        <dbReference type="EMBL" id="VDO89533.1"/>
    </source>
</evidence>
<dbReference type="AlphaFoldDB" id="A0A183JP96"/>
<dbReference type="Proteomes" id="UP000279833">
    <property type="component" value="Unassembled WGS sequence"/>
</dbReference>
<evidence type="ECO:0000313" key="4">
    <source>
        <dbReference type="Proteomes" id="UP000279833"/>
    </source>
</evidence>
<proteinExistence type="predicted"/>
<organism evidence="5">
    <name type="scientific">Schistosoma curassoni</name>
    <dbReference type="NCBI Taxonomy" id="6186"/>
    <lineage>
        <taxon>Eukaryota</taxon>
        <taxon>Metazoa</taxon>
        <taxon>Spiralia</taxon>
        <taxon>Lophotrochozoa</taxon>
        <taxon>Platyhelminthes</taxon>
        <taxon>Trematoda</taxon>
        <taxon>Digenea</taxon>
        <taxon>Strigeidida</taxon>
        <taxon>Schistosomatoidea</taxon>
        <taxon>Schistosomatidae</taxon>
        <taxon>Schistosoma</taxon>
    </lineage>
</organism>
<evidence type="ECO:0000256" key="1">
    <source>
        <dbReference type="PROSITE-ProRule" id="PRU00047"/>
    </source>
</evidence>
<dbReference type="EMBL" id="UZAK01006130">
    <property type="protein sequence ID" value="VDO89533.1"/>
    <property type="molecule type" value="Genomic_DNA"/>
</dbReference>
<name>A0A183JP96_9TREM</name>
<dbReference type="GO" id="GO:0003676">
    <property type="term" value="F:nucleic acid binding"/>
    <property type="evidence" value="ECO:0007669"/>
    <property type="project" value="InterPro"/>
</dbReference>
<evidence type="ECO:0000259" key="2">
    <source>
        <dbReference type="PROSITE" id="PS50158"/>
    </source>
</evidence>
<dbReference type="PROSITE" id="PS50158">
    <property type="entry name" value="ZF_CCHC"/>
    <property type="match status" value="1"/>
</dbReference>
<dbReference type="InterPro" id="IPR001878">
    <property type="entry name" value="Znf_CCHC"/>
</dbReference>
<reference evidence="3 4" key="2">
    <citation type="submission" date="2018-11" db="EMBL/GenBank/DDBJ databases">
        <authorList>
            <consortium name="Pathogen Informatics"/>
        </authorList>
    </citation>
    <scope>NUCLEOTIDE SEQUENCE [LARGE SCALE GENOMIC DNA]</scope>
    <source>
        <strain evidence="3">Dakar</strain>
        <strain evidence="4">Dakar, Senegal</strain>
    </source>
</reference>